<dbReference type="PANTHER" id="PTHR38075">
    <property type="entry name" value="DUF4139 DOMAIN-CONTAINING PROTEIN"/>
    <property type="match status" value="1"/>
</dbReference>
<dbReference type="RefSeq" id="WP_011311485.1">
    <property type="nucleotide sequence ID" value="NC_007404.1"/>
</dbReference>
<evidence type="ECO:0000256" key="1">
    <source>
        <dbReference type="SAM" id="SignalP"/>
    </source>
</evidence>
<feature type="signal peptide" evidence="1">
    <location>
        <begin position="1"/>
        <end position="26"/>
    </location>
</feature>
<keyword evidence="4" id="KW-1185">Reference proteome</keyword>
<organism evidence="3 4">
    <name type="scientific">Thiobacillus denitrificans (strain ATCC 25259 / T1)</name>
    <dbReference type="NCBI Taxonomy" id="292415"/>
    <lineage>
        <taxon>Bacteria</taxon>
        <taxon>Pseudomonadati</taxon>
        <taxon>Pseudomonadota</taxon>
        <taxon>Betaproteobacteria</taxon>
        <taxon>Nitrosomonadales</taxon>
        <taxon>Thiobacillaceae</taxon>
        <taxon>Thiobacillus</taxon>
    </lineage>
</organism>
<accession>Q3SEY6</accession>
<dbReference type="PANTHER" id="PTHR38075:SF1">
    <property type="entry name" value="DUF4139 DOMAIN-CONTAINING PROTEIN"/>
    <property type="match status" value="1"/>
</dbReference>
<evidence type="ECO:0000313" key="4">
    <source>
        <dbReference type="Proteomes" id="UP000008291"/>
    </source>
</evidence>
<evidence type="ECO:0000259" key="2">
    <source>
        <dbReference type="Pfam" id="PF13598"/>
    </source>
</evidence>
<feature type="domain" description="DUF4139" evidence="2">
    <location>
        <begin position="189"/>
        <end position="481"/>
    </location>
</feature>
<dbReference type="Proteomes" id="UP000008291">
    <property type="component" value="Chromosome"/>
</dbReference>
<name>Q3SEY6_THIDA</name>
<dbReference type="STRING" id="292415.Tbd_0973"/>
<dbReference type="InterPro" id="IPR037291">
    <property type="entry name" value="DUF4139"/>
</dbReference>
<dbReference type="eggNOG" id="COG5316">
    <property type="taxonomic scope" value="Bacteria"/>
</dbReference>
<feature type="chain" id="PRO_5004228727" description="DUF4139 domain-containing protein" evidence="1">
    <location>
        <begin position="27"/>
        <end position="485"/>
    </location>
</feature>
<evidence type="ECO:0000313" key="3">
    <source>
        <dbReference type="EMBL" id="AAZ96926.1"/>
    </source>
</evidence>
<dbReference type="EMBL" id="CP000116">
    <property type="protein sequence ID" value="AAZ96926.1"/>
    <property type="molecule type" value="Genomic_DNA"/>
</dbReference>
<reference evidence="3 4" key="1">
    <citation type="journal article" date="2006" name="J. Bacteriol.">
        <title>The genome sequence of the obligately chemolithoautotrophic, facultatively anaerobic bacterium Thiobacillus denitrificans.</title>
        <authorList>
            <person name="Beller H.R."/>
            <person name="Chain P.S."/>
            <person name="Letain T.E."/>
            <person name="Chakicherla A."/>
            <person name="Larimer F.W."/>
            <person name="Richardson P.M."/>
            <person name="Coleman M.A."/>
            <person name="Wood A.P."/>
            <person name="Kelly D.P."/>
        </authorList>
    </citation>
    <scope>NUCLEOTIDE SEQUENCE [LARGE SCALE GENOMIC DNA]</scope>
    <source>
        <strain evidence="3 4">ATCC 25259</strain>
    </source>
</reference>
<gene>
    <name evidence="3" type="ordered locus">Tbd_0973</name>
</gene>
<sequence>MFRNTRLLGTAIAGLAVAGLSAGASATNDIVSRVADRESVALTLYADDLALIKDVRRVRLGPDMNRLSWLDVAAQLRPETVRLRNLSDPAGFRVSEQAFDFDLLTPERLIEHYVGREVGVIRTHPGTGAESREKATLLTSRGGVVLQFPDRVETGMPARLAFPAVPDALHTAPALVFSLADARAGAQRLELSYLTTGLSWRADYVVELRDDGAHLDLDGWVTLVNQSGAAYRDARLQFVAGTLNRVRDGAQPLARESMSLGAKSAGGAYLQPEPLAGHHLYTLPQPTSLAENQTKQVALLRAARVPVRKELVLQGVGHIYTGRYPAPSQPAHVGMFLEFENRGAGLGLPLPAGVVRVYEQDARGSSQFVGEDRIGHTPRNESLRLTLGEAFDHTAERRQTAFEQRPGTQRDAAVYESAHEIVLKNAGKETATVTVREPIPGDWEILSESRPHARPDAGTAEWKLRVPGGGKATLVYRVRVKGLMQ</sequence>
<protein>
    <recommendedName>
        <fullName evidence="2">DUF4139 domain-containing protein</fullName>
    </recommendedName>
</protein>
<dbReference type="OrthoDB" id="9808067at2"/>
<dbReference type="AlphaFoldDB" id="Q3SEY6"/>
<dbReference type="HOGENOM" id="CLU_039933_0_0_4"/>
<keyword evidence="1" id="KW-0732">Signal</keyword>
<proteinExistence type="predicted"/>
<dbReference type="Pfam" id="PF13598">
    <property type="entry name" value="DUF4139"/>
    <property type="match status" value="1"/>
</dbReference>
<dbReference type="KEGG" id="tbd:Tbd_0973"/>